<reference evidence="2 3" key="1">
    <citation type="journal article" date="2013" name="PLoS ONE">
        <title>Genomic and secretomic analyses reveal unique features of the lignocellulolytic enzyme system of Penicillium decumbens.</title>
        <authorList>
            <person name="Liu G."/>
            <person name="Zhang L."/>
            <person name="Wei X."/>
            <person name="Zou G."/>
            <person name="Qin Y."/>
            <person name="Ma L."/>
            <person name="Li J."/>
            <person name="Zheng H."/>
            <person name="Wang S."/>
            <person name="Wang C."/>
            <person name="Xun L."/>
            <person name="Zhao G.-P."/>
            <person name="Zhou Z."/>
            <person name="Qu Y."/>
        </authorList>
    </citation>
    <scope>NUCLEOTIDE SEQUENCE [LARGE SCALE GENOMIC DNA]</scope>
    <source>
        <strain evidence="3">114-2 / CGMCC 5302</strain>
    </source>
</reference>
<dbReference type="AlphaFoldDB" id="S8AWA4"/>
<dbReference type="HOGENOM" id="CLU_2740850_0_0_1"/>
<gene>
    <name evidence="2" type="ORF">PDE_05505</name>
</gene>
<keyword evidence="1" id="KW-1133">Transmembrane helix</keyword>
<dbReference type="EMBL" id="KB644412">
    <property type="protein sequence ID" value="EPS30553.1"/>
    <property type="molecule type" value="Genomic_DNA"/>
</dbReference>
<evidence type="ECO:0000256" key="1">
    <source>
        <dbReference type="SAM" id="Phobius"/>
    </source>
</evidence>
<evidence type="ECO:0000313" key="2">
    <source>
        <dbReference type="EMBL" id="EPS30553.1"/>
    </source>
</evidence>
<dbReference type="Proteomes" id="UP000019376">
    <property type="component" value="Unassembled WGS sequence"/>
</dbReference>
<protein>
    <submittedName>
        <fullName evidence="2">Uncharacterized protein</fullName>
    </submittedName>
</protein>
<name>S8AWA4_PENO1</name>
<accession>S8AWA4</accession>
<proteinExistence type="predicted"/>
<evidence type="ECO:0000313" key="3">
    <source>
        <dbReference type="Proteomes" id="UP000019376"/>
    </source>
</evidence>
<keyword evidence="3" id="KW-1185">Reference proteome</keyword>
<keyword evidence="1" id="KW-0472">Membrane</keyword>
<feature type="transmembrane region" description="Helical" evidence="1">
    <location>
        <begin position="35"/>
        <end position="59"/>
    </location>
</feature>
<sequence>MPCVWQAGNEHCLRLKLEDPIFDGSGRMSAPDQSVLILFFQIFFLLSCSLLNFAIDYMFYSVPLPRSIRTN</sequence>
<organism evidence="2 3">
    <name type="scientific">Penicillium oxalicum (strain 114-2 / CGMCC 5302)</name>
    <name type="common">Penicillium decumbens</name>
    <dbReference type="NCBI Taxonomy" id="933388"/>
    <lineage>
        <taxon>Eukaryota</taxon>
        <taxon>Fungi</taxon>
        <taxon>Dikarya</taxon>
        <taxon>Ascomycota</taxon>
        <taxon>Pezizomycotina</taxon>
        <taxon>Eurotiomycetes</taxon>
        <taxon>Eurotiomycetidae</taxon>
        <taxon>Eurotiales</taxon>
        <taxon>Aspergillaceae</taxon>
        <taxon>Penicillium</taxon>
    </lineage>
</organism>
<keyword evidence="1" id="KW-0812">Transmembrane</keyword>